<sequence>MKGSESSKTVMASLHTESGRSQNAKSKARVDERTRRGRARESWLEEIMSDIRPTQIGDLWKRRSNQGIMNNFGELGIIGMIKAQRLRWLGHIQRLPPERATRRVMGQSVIGARRGRPRKKWRQAIEDALRKMNIRIWRKVAMDRQAWKGVVKEVLGLQDP</sequence>
<organism evidence="2 3">
    <name type="scientific">Popillia japonica</name>
    <name type="common">Japanese beetle</name>
    <dbReference type="NCBI Taxonomy" id="7064"/>
    <lineage>
        <taxon>Eukaryota</taxon>
        <taxon>Metazoa</taxon>
        <taxon>Ecdysozoa</taxon>
        <taxon>Arthropoda</taxon>
        <taxon>Hexapoda</taxon>
        <taxon>Insecta</taxon>
        <taxon>Pterygota</taxon>
        <taxon>Neoptera</taxon>
        <taxon>Endopterygota</taxon>
        <taxon>Coleoptera</taxon>
        <taxon>Polyphaga</taxon>
        <taxon>Scarabaeiformia</taxon>
        <taxon>Scarabaeidae</taxon>
        <taxon>Rutelinae</taxon>
        <taxon>Popillia</taxon>
    </lineage>
</organism>
<proteinExistence type="predicted"/>
<accession>A0AAW1MC32</accession>
<dbReference type="Proteomes" id="UP001458880">
    <property type="component" value="Unassembled WGS sequence"/>
</dbReference>
<protein>
    <recommendedName>
        <fullName evidence="4">Endonuclease-reverse transcriptase</fullName>
    </recommendedName>
</protein>
<keyword evidence="3" id="KW-1185">Reference proteome</keyword>
<evidence type="ECO:0000313" key="3">
    <source>
        <dbReference type="Proteomes" id="UP001458880"/>
    </source>
</evidence>
<name>A0AAW1MC32_POPJA</name>
<comment type="caution">
    <text evidence="2">The sequence shown here is derived from an EMBL/GenBank/DDBJ whole genome shotgun (WGS) entry which is preliminary data.</text>
</comment>
<evidence type="ECO:0000256" key="1">
    <source>
        <dbReference type="SAM" id="MobiDB-lite"/>
    </source>
</evidence>
<evidence type="ECO:0000313" key="2">
    <source>
        <dbReference type="EMBL" id="KAK9745079.1"/>
    </source>
</evidence>
<feature type="compositionally biased region" description="Polar residues" evidence="1">
    <location>
        <begin position="1"/>
        <end position="25"/>
    </location>
</feature>
<dbReference type="AlphaFoldDB" id="A0AAW1MC32"/>
<feature type="region of interest" description="Disordered" evidence="1">
    <location>
        <begin position="1"/>
        <end position="35"/>
    </location>
</feature>
<reference evidence="2 3" key="1">
    <citation type="journal article" date="2024" name="BMC Genomics">
        <title>De novo assembly and annotation of Popillia japonica's genome with initial clues to its potential as an invasive pest.</title>
        <authorList>
            <person name="Cucini C."/>
            <person name="Boschi S."/>
            <person name="Funari R."/>
            <person name="Cardaioli E."/>
            <person name="Iannotti N."/>
            <person name="Marturano G."/>
            <person name="Paoli F."/>
            <person name="Bruttini M."/>
            <person name="Carapelli A."/>
            <person name="Frati F."/>
            <person name="Nardi F."/>
        </authorList>
    </citation>
    <scope>NUCLEOTIDE SEQUENCE [LARGE SCALE GENOMIC DNA]</scope>
    <source>
        <strain evidence="2">DMR45628</strain>
    </source>
</reference>
<dbReference type="EMBL" id="JASPKY010000052">
    <property type="protein sequence ID" value="KAK9745079.1"/>
    <property type="molecule type" value="Genomic_DNA"/>
</dbReference>
<gene>
    <name evidence="2" type="ORF">QE152_g7244</name>
</gene>
<evidence type="ECO:0008006" key="4">
    <source>
        <dbReference type="Google" id="ProtNLM"/>
    </source>
</evidence>